<accession>A0A0P9WCW3</accession>
<evidence type="ECO:0000313" key="1">
    <source>
        <dbReference type="EMBL" id="KPX48956.1"/>
    </source>
</evidence>
<comment type="caution">
    <text evidence="1">The sequence shown here is derived from an EMBL/GenBank/DDBJ whole genome shotgun (WGS) entry which is preliminary data.</text>
</comment>
<dbReference type="Proteomes" id="UP000050557">
    <property type="component" value="Unassembled WGS sequence"/>
</dbReference>
<sequence>MRLSALPCDKSPASGLADGKVGAIIAPIFFLVKPMTQEPSTLYAKLLGETASITWTELQPFFAKGALLWVELPLDLIEVAEAVAENDAARVAAWLAGGQVGKVSESKALELVETDPALWAVVVAPWVLIQNRARD</sequence>
<dbReference type="Proteomes" id="UP000279173">
    <property type="component" value="Unassembled WGS sequence"/>
</dbReference>
<gene>
    <name evidence="1" type="ORF">ALO68_04869</name>
    <name evidence="2" type="ORF">ALP10_05170</name>
</gene>
<evidence type="ECO:0000313" key="2">
    <source>
        <dbReference type="EMBL" id="RMV46230.1"/>
    </source>
</evidence>
<proteinExistence type="predicted"/>
<dbReference type="AlphaFoldDB" id="A0A0P9WCW3"/>
<dbReference type="PATRIC" id="fig|251654.3.peg.1534"/>
<dbReference type="InterPro" id="IPR018741">
    <property type="entry name" value="DUF2288"/>
</dbReference>
<evidence type="ECO:0000313" key="4">
    <source>
        <dbReference type="Proteomes" id="UP000279173"/>
    </source>
</evidence>
<reference evidence="1 3" key="1">
    <citation type="submission" date="2015-09" db="EMBL/GenBank/DDBJ databases">
        <title>Genome announcement of multiple Pseudomonas syringae strains.</title>
        <authorList>
            <person name="Thakur S."/>
            <person name="Wang P.W."/>
            <person name="Gong Y."/>
            <person name="Weir B.S."/>
            <person name="Guttman D.S."/>
        </authorList>
    </citation>
    <scope>NUCLEOTIDE SEQUENCE [LARGE SCALE GENOMIC DNA]</scope>
    <source>
        <strain evidence="1 3">ICMP4531</strain>
    </source>
</reference>
<dbReference type="EMBL" id="LJQM01000034">
    <property type="protein sequence ID" value="KPX48956.1"/>
    <property type="molecule type" value="Genomic_DNA"/>
</dbReference>
<dbReference type="EMBL" id="RBUT01000112">
    <property type="protein sequence ID" value="RMV46230.1"/>
    <property type="molecule type" value="Genomic_DNA"/>
</dbReference>
<dbReference type="Pfam" id="PF10052">
    <property type="entry name" value="DUF2288"/>
    <property type="match status" value="1"/>
</dbReference>
<evidence type="ECO:0000313" key="3">
    <source>
        <dbReference type="Proteomes" id="UP000050557"/>
    </source>
</evidence>
<protein>
    <recommendedName>
        <fullName evidence="5">DUF2288 domain-containing protein</fullName>
    </recommendedName>
</protein>
<organism evidence="1 3">
    <name type="scientific">Pseudomonas syringae pv. helianthi</name>
    <dbReference type="NCBI Taxonomy" id="251654"/>
    <lineage>
        <taxon>Bacteria</taxon>
        <taxon>Pseudomonadati</taxon>
        <taxon>Pseudomonadota</taxon>
        <taxon>Gammaproteobacteria</taxon>
        <taxon>Pseudomonadales</taxon>
        <taxon>Pseudomonadaceae</taxon>
        <taxon>Pseudomonas</taxon>
    </lineage>
</organism>
<name>A0A0P9WCW3_9PSED</name>
<evidence type="ECO:0008006" key="5">
    <source>
        <dbReference type="Google" id="ProtNLM"/>
    </source>
</evidence>
<reference evidence="2 4" key="2">
    <citation type="submission" date="2018-08" db="EMBL/GenBank/DDBJ databases">
        <title>Recombination of ecologically and evolutionarily significant loci maintains genetic cohesion in the Pseudomonas syringae species complex.</title>
        <authorList>
            <person name="Dillon M."/>
            <person name="Thakur S."/>
            <person name="Almeida R.N.D."/>
            <person name="Weir B.S."/>
            <person name="Guttman D.S."/>
        </authorList>
    </citation>
    <scope>NUCLEOTIDE SEQUENCE [LARGE SCALE GENOMIC DNA]</scope>
    <source>
        <strain evidence="2 4">ICMP 3263</strain>
    </source>
</reference>